<name>A0A1G9IH12_9FLAO</name>
<evidence type="ECO:0000313" key="2">
    <source>
        <dbReference type="Proteomes" id="UP000199440"/>
    </source>
</evidence>
<dbReference type="AlphaFoldDB" id="A0A1G9IH12"/>
<dbReference type="Proteomes" id="UP000199440">
    <property type="component" value="Unassembled WGS sequence"/>
</dbReference>
<dbReference type="OrthoDB" id="572713at2"/>
<keyword evidence="2" id="KW-1185">Reference proteome</keyword>
<sequence length="176" mass="20393">MEWEKCQLFAKNLVYLKHNYIFVYIITQLIRRLIPEFTSNGLLPQGIHWATLDDIKEKLSFSTKRRTLIAGLELALKSFKIAGCEKMYIDGSFVTSKNEPSDIDACWDISNVDPTKLDPILLIFSNRRALQKMKYGCEFFPSSEIAMPPNTRYLDFFQKTKDDEKKGIVGIKLQEL</sequence>
<dbReference type="EMBL" id="FNGV01000001">
    <property type="protein sequence ID" value="SDL24346.1"/>
    <property type="molecule type" value="Genomic_DNA"/>
</dbReference>
<proteinExistence type="predicted"/>
<dbReference type="STRING" id="192904.SAMN04488514_101132"/>
<organism evidence="1 2">
    <name type="scientific">Kriegella aquimaris</name>
    <dbReference type="NCBI Taxonomy" id="192904"/>
    <lineage>
        <taxon>Bacteria</taxon>
        <taxon>Pseudomonadati</taxon>
        <taxon>Bacteroidota</taxon>
        <taxon>Flavobacteriia</taxon>
        <taxon>Flavobacteriales</taxon>
        <taxon>Flavobacteriaceae</taxon>
        <taxon>Kriegella</taxon>
    </lineage>
</organism>
<evidence type="ECO:0000313" key="1">
    <source>
        <dbReference type="EMBL" id="SDL24346.1"/>
    </source>
</evidence>
<gene>
    <name evidence="1" type="ORF">SAMN04488514_101132</name>
</gene>
<dbReference type="Pfam" id="PF22014">
    <property type="entry name" value="DUF6932"/>
    <property type="match status" value="1"/>
</dbReference>
<accession>A0A1G9IH12</accession>
<dbReference type="RefSeq" id="WP_089884274.1">
    <property type="nucleotide sequence ID" value="NZ_FNGV01000001.1"/>
</dbReference>
<dbReference type="InterPro" id="IPR053860">
    <property type="entry name" value="DUF6932"/>
</dbReference>
<protein>
    <submittedName>
        <fullName evidence="1">Uncharacterized protein</fullName>
    </submittedName>
</protein>
<reference evidence="1 2" key="1">
    <citation type="submission" date="2016-10" db="EMBL/GenBank/DDBJ databases">
        <authorList>
            <person name="de Groot N.N."/>
        </authorList>
    </citation>
    <scope>NUCLEOTIDE SEQUENCE [LARGE SCALE GENOMIC DNA]</scope>
    <source>
        <strain evidence="1 2">DSM 19886</strain>
    </source>
</reference>